<dbReference type="Gene3D" id="3.90.25.10">
    <property type="entry name" value="UDP-galactose 4-epimerase, domain 1"/>
    <property type="match status" value="1"/>
</dbReference>
<sequence length="288" mass="30769">MKYAITAVTGRFGQVAVHELAKLVPASDIIGLARNVEKAQKMVPAGVTVRPGDYTQEATLADSLQGVDRLLFISSQPGAEVPRDQQHMAVVRAAKKAGVNWIGYTSFPHADQTTSGLAEDHRKTEAAIIESGIAHSFLRNNWYLENELDTIKGAITGQSFVYGAGDSHVGWTLERLYAEAAAKVLAMTDAKDIYEFAGAPATYADLAESVAQLTNQEFAVSSLSIAEYQKGLEASGLPAEVVGVVTMIQSLIRDGELDEVSSDLPDVLGRPLPSLTAALQELLPAESK</sequence>
<dbReference type="SUPFAM" id="SSF51735">
    <property type="entry name" value="NAD(P)-binding Rossmann-fold domains"/>
    <property type="match status" value="1"/>
</dbReference>
<dbReference type="EMBL" id="OKRC01000001">
    <property type="protein sequence ID" value="SPE18953.1"/>
    <property type="molecule type" value="Genomic_DNA"/>
</dbReference>
<organism evidence="1 2">
    <name type="scientific">Latilactobacillus sakei</name>
    <name type="common">Lactobacillus sakei</name>
    <dbReference type="NCBI Taxonomy" id="1599"/>
    <lineage>
        <taxon>Bacteria</taxon>
        <taxon>Bacillati</taxon>
        <taxon>Bacillota</taxon>
        <taxon>Bacilli</taxon>
        <taxon>Lactobacillales</taxon>
        <taxon>Lactobacillaceae</taxon>
        <taxon>Latilactobacillus</taxon>
    </lineage>
</organism>
<comment type="caution">
    <text evidence="1">The sequence shown here is derived from an EMBL/GenBank/DDBJ whole genome shotgun (WGS) entry which is preliminary data.</text>
</comment>
<dbReference type="InterPro" id="IPR016040">
    <property type="entry name" value="NAD(P)-bd_dom"/>
</dbReference>
<dbReference type="InterPro" id="IPR036291">
    <property type="entry name" value="NAD(P)-bd_dom_sf"/>
</dbReference>
<dbReference type="EC" id="1.6.5.2" evidence="1"/>
<proteinExistence type="predicted"/>
<dbReference type="PANTHER" id="PTHR47129:SF1">
    <property type="entry name" value="NMRA-LIKE DOMAIN-CONTAINING PROTEIN"/>
    <property type="match status" value="1"/>
</dbReference>
<keyword evidence="1" id="KW-0560">Oxidoreductase</keyword>
<dbReference type="AlphaFoldDB" id="A0A9N7IYQ9"/>
<dbReference type="Gene3D" id="3.40.50.720">
    <property type="entry name" value="NAD(P)-binding Rossmann-like Domain"/>
    <property type="match status" value="1"/>
</dbReference>
<dbReference type="InterPro" id="IPR052718">
    <property type="entry name" value="NmrA-type_oxidoreductase"/>
</dbReference>
<name>A0A9N7IYQ9_LATSK</name>
<dbReference type="Proteomes" id="UP000239650">
    <property type="component" value="Unassembled WGS sequence"/>
</dbReference>
<reference evidence="1 2" key="1">
    <citation type="submission" date="2018-02" db="EMBL/GenBank/DDBJ databases">
        <authorList>
            <person name="Rodrigo-Torres L."/>
            <person name="Arahal R. D."/>
            <person name="Lucena T."/>
        </authorList>
    </citation>
    <scope>NUCLEOTIDE SEQUENCE [LARGE SCALE GENOMIC DNA]</scope>
    <source>
        <strain evidence="1 2">CECT 9267</strain>
    </source>
</reference>
<dbReference type="RefSeq" id="WP_035145810.1">
    <property type="nucleotide sequence ID" value="NZ_CAKMCP010000001.1"/>
</dbReference>
<accession>A0A9N7IYQ9</accession>
<dbReference type="GO" id="GO:0003955">
    <property type="term" value="F:NAD(P)H dehydrogenase (quinone) activity"/>
    <property type="evidence" value="ECO:0007669"/>
    <property type="project" value="UniProtKB-EC"/>
</dbReference>
<dbReference type="PANTHER" id="PTHR47129">
    <property type="entry name" value="QUINONE OXIDOREDUCTASE 2"/>
    <property type="match status" value="1"/>
</dbReference>
<evidence type="ECO:0000313" key="2">
    <source>
        <dbReference type="Proteomes" id="UP000239650"/>
    </source>
</evidence>
<gene>
    <name evidence="1" type="primary">qorB_1</name>
    <name evidence="1" type="ORF">LAS9267_00441</name>
</gene>
<protein>
    <submittedName>
        <fullName evidence="1">Quinone oxidoreductase 2</fullName>
        <ecNumber evidence="1">1.6.5.2</ecNumber>
    </submittedName>
</protein>
<dbReference type="GeneID" id="57133850"/>
<evidence type="ECO:0000313" key="1">
    <source>
        <dbReference type="EMBL" id="SPE18953.1"/>
    </source>
</evidence>
<dbReference type="Pfam" id="PF13460">
    <property type="entry name" value="NAD_binding_10"/>
    <property type="match status" value="1"/>
</dbReference>